<feature type="coiled-coil region" evidence="1">
    <location>
        <begin position="440"/>
        <end position="502"/>
    </location>
</feature>
<dbReference type="GO" id="GO:0003682">
    <property type="term" value="F:chromatin binding"/>
    <property type="evidence" value="ECO:0007669"/>
    <property type="project" value="TreeGrafter"/>
</dbReference>
<evidence type="ECO:0000256" key="2">
    <source>
        <dbReference type="SAM" id="SignalP"/>
    </source>
</evidence>
<feature type="signal peptide" evidence="2">
    <location>
        <begin position="1"/>
        <end position="17"/>
    </location>
</feature>
<gene>
    <name evidence="3" type="ORF">Cvel_5915</name>
</gene>
<dbReference type="PANTHER" id="PTHR43941">
    <property type="entry name" value="STRUCTURAL MAINTENANCE OF CHROMOSOMES PROTEIN 2"/>
    <property type="match status" value="1"/>
</dbReference>
<dbReference type="VEuPathDB" id="CryptoDB:Cvel_5915"/>
<dbReference type="GO" id="GO:0000796">
    <property type="term" value="C:condensin complex"/>
    <property type="evidence" value="ECO:0007669"/>
    <property type="project" value="TreeGrafter"/>
</dbReference>
<accession>A0A0G4H9C9</accession>
<proteinExistence type="predicted"/>
<reference evidence="3" key="1">
    <citation type="submission" date="2014-11" db="EMBL/GenBank/DDBJ databases">
        <authorList>
            <person name="Otto D Thomas"/>
            <person name="Naeem Raeece"/>
        </authorList>
    </citation>
    <scope>NUCLEOTIDE SEQUENCE</scope>
</reference>
<feature type="coiled-coil region" evidence="1">
    <location>
        <begin position="223"/>
        <end position="289"/>
    </location>
</feature>
<dbReference type="GO" id="GO:0000785">
    <property type="term" value="C:chromatin"/>
    <property type="evidence" value="ECO:0007669"/>
    <property type="project" value="TreeGrafter"/>
</dbReference>
<dbReference type="GO" id="GO:0000793">
    <property type="term" value="C:condensed chromosome"/>
    <property type="evidence" value="ECO:0007669"/>
    <property type="project" value="TreeGrafter"/>
</dbReference>
<evidence type="ECO:0000313" key="3">
    <source>
        <dbReference type="EMBL" id="CEM40386.1"/>
    </source>
</evidence>
<evidence type="ECO:0000256" key="1">
    <source>
        <dbReference type="SAM" id="Coils"/>
    </source>
</evidence>
<protein>
    <submittedName>
        <fullName evidence="3">Uncharacterized protein</fullName>
    </submittedName>
</protein>
<dbReference type="PhylomeDB" id="A0A0G4H9C9"/>
<name>A0A0G4H9C9_9ALVE</name>
<keyword evidence="1" id="KW-0175">Coiled coil</keyword>
<feature type="chain" id="PRO_5005191724" evidence="2">
    <location>
        <begin position="18"/>
        <end position="697"/>
    </location>
</feature>
<dbReference type="GO" id="GO:0007076">
    <property type="term" value="P:mitotic chromosome condensation"/>
    <property type="evidence" value="ECO:0007669"/>
    <property type="project" value="TreeGrafter"/>
</dbReference>
<organism evidence="3">
    <name type="scientific">Chromera velia CCMP2878</name>
    <dbReference type="NCBI Taxonomy" id="1169474"/>
    <lineage>
        <taxon>Eukaryota</taxon>
        <taxon>Sar</taxon>
        <taxon>Alveolata</taxon>
        <taxon>Colpodellida</taxon>
        <taxon>Chromeraceae</taxon>
        <taxon>Chromera</taxon>
    </lineage>
</organism>
<dbReference type="AlphaFoldDB" id="A0A0G4H9C9"/>
<dbReference type="PANTHER" id="PTHR43941:SF1">
    <property type="entry name" value="STRUCTURAL MAINTENANCE OF CHROMOSOMES PROTEIN 2"/>
    <property type="match status" value="1"/>
</dbReference>
<sequence length="697" mass="76673">MKFLVPLFALCAAFVLGEEPEEPKVNRPVSKVIKLLKDMKTALAQEQEEDEGIYKKFDCYCKKNKKDKEEGIATAEARVKDIMAFIDQAAATIERLEAEIKTLEAEIAANNQSLQEAAAIRETELEEFRKLEAEITEATTALKGAITVLSKHHTPSKAALLDIATVVNHVMYRLGGSQKLPEDQQDAVRSFLATAKSGETGPGYLGSSATFRGAYAPQSGVIFGILNNMKENFEKDLAEAQEEEAKKKEEYEALKKAKNEEIAADTAAKTEKEAQLGETRENLANSKEDIADTRAALAADQKLLQDLVLKCSETDGEWEERQKKRATEIAAVTKAISVLATDDAHDLFTRTFNPAPSLLQTSTRRKVVNYQRDHTSAILAKAAKKANGPHFAQLLQLSTQIKGGLKPFPKLIEKIDKMIDGLQKEKADEIKHRDWCIQMIHDNEKETMEAKQEEKDLQAKVSTLKETISTLEGEISILKGEIEKAQVNIQKLSEDREAENDEFKVTVRDAQATQKLLVQAIEVLNAYYQPEAEALLQSGTAVPVATYEGAYESSGLPPAPPGFETYHNNESGHGVIAMIDGIITESETLEKQAIKDEQAAQVAYEEMVKDLNGEITAKSSDVTDKSAEKSQAEQDLTAAKEDLSSNADTLAGLAKYAADVHASCDFTIKNFDVRQGAMDQEMAALEQAKAILKGMQS</sequence>
<keyword evidence="2" id="KW-0732">Signal</keyword>
<feature type="coiled-coil region" evidence="1">
    <location>
        <begin position="86"/>
        <end position="141"/>
    </location>
</feature>
<dbReference type="EMBL" id="CDMZ01002028">
    <property type="protein sequence ID" value="CEM40386.1"/>
    <property type="molecule type" value="Genomic_DNA"/>
</dbReference>